<organism evidence="1 2">
    <name type="scientific">Dreissena polymorpha</name>
    <name type="common">Zebra mussel</name>
    <name type="synonym">Mytilus polymorpha</name>
    <dbReference type="NCBI Taxonomy" id="45954"/>
    <lineage>
        <taxon>Eukaryota</taxon>
        <taxon>Metazoa</taxon>
        <taxon>Spiralia</taxon>
        <taxon>Lophotrochozoa</taxon>
        <taxon>Mollusca</taxon>
        <taxon>Bivalvia</taxon>
        <taxon>Autobranchia</taxon>
        <taxon>Heteroconchia</taxon>
        <taxon>Euheterodonta</taxon>
        <taxon>Imparidentia</taxon>
        <taxon>Neoheterodontei</taxon>
        <taxon>Myida</taxon>
        <taxon>Dreissenoidea</taxon>
        <taxon>Dreissenidae</taxon>
        <taxon>Dreissena</taxon>
    </lineage>
</organism>
<sequence length="162" mass="17917">MSANCILDVGKRETDKQRRQELGDGLIDLIRFPIMTLVEFTDAVASGNVLNKDELLSIYGSIAKQENASKFKNKPRLGLTITKGLFVRCVNMETDWTYDGAQDGLSFKVSKDCELSSVDMILPVSEISVTGVFELFEGTAVVHTKNVTCHYNKCNTSVLVCI</sequence>
<dbReference type="PANTHER" id="PTHR45774">
    <property type="entry name" value="BTB/POZ DOMAIN-CONTAINING"/>
    <property type="match status" value="1"/>
</dbReference>
<name>A0A9D4F5F9_DREPO</name>
<dbReference type="AlphaFoldDB" id="A0A9D4F5F9"/>
<dbReference type="Proteomes" id="UP000828390">
    <property type="component" value="Unassembled WGS sequence"/>
</dbReference>
<gene>
    <name evidence="1" type="ORF">DPMN_146213</name>
</gene>
<evidence type="ECO:0000313" key="1">
    <source>
        <dbReference type="EMBL" id="KAH3792714.1"/>
    </source>
</evidence>
<reference evidence="1" key="2">
    <citation type="submission" date="2020-11" db="EMBL/GenBank/DDBJ databases">
        <authorList>
            <person name="McCartney M.A."/>
            <person name="Auch B."/>
            <person name="Kono T."/>
            <person name="Mallez S."/>
            <person name="Becker A."/>
            <person name="Gohl D.M."/>
            <person name="Silverstein K.A.T."/>
            <person name="Koren S."/>
            <person name="Bechman K.B."/>
            <person name="Herman A."/>
            <person name="Abrahante J.E."/>
            <person name="Garbe J."/>
        </authorList>
    </citation>
    <scope>NUCLEOTIDE SEQUENCE</scope>
    <source>
        <strain evidence="1">Duluth1</strain>
        <tissue evidence="1">Whole animal</tissue>
    </source>
</reference>
<reference evidence="1" key="1">
    <citation type="journal article" date="2019" name="bioRxiv">
        <title>The Genome of the Zebra Mussel, Dreissena polymorpha: A Resource for Invasive Species Research.</title>
        <authorList>
            <person name="McCartney M.A."/>
            <person name="Auch B."/>
            <person name="Kono T."/>
            <person name="Mallez S."/>
            <person name="Zhang Y."/>
            <person name="Obille A."/>
            <person name="Becker A."/>
            <person name="Abrahante J.E."/>
            <person name="Garbe J."/>
            <person name="Badalamenti J.P."/>
            <person name="Herman A."/>
            <person name="Mangelson H."/>
            <person name="Liachko I."/>
            <person name="Sullivan S."/>
            <person name="Sone E.D."/>
            <person name="Koren S."/>
            <person name="Silverstein K.A.T."/>
            <person name="Beckman K.B."/>
            <person name="Gohl D.M."/>
        </authorList>
    </citation>
    <scope>NUCLEOTIDE SEQUENCE</scope>
    <source>
        <strain evidence="1">Duluth1</strain>
        <tissue evidence="1">Whole animal</tissue>
    </source>
</reference>
<protein>
    <submittedName>
        <fullName evidence="1">Uncharacterized protein</fullName>
    </submittedName>
</protein>
<keyword evidence="2" id="KW-1185">Reference proteome</keyword>
<accession>A0A9D4F5F9</accession>
<proteinExistence type="predicted"/>
<dbReference type="EMBL" id="JAIWYP010000007">
    <property type="protein sequence ID" value="KAH3792714.1"/>
    <property type="molecule type" value="Genomic_DNA"/>
</dbReference>
<comment type="caution">
    <text evidence="1">The sequence shown here is derived from an EMBL/GenBank/DDBJ whole genome shotgun (WGS) entry which is preliminary data.</text>
</comment>
<dbReference type="PANTHER" id="PTHR45774:SF3">
    <property type="entry name" value="BTB (POZ) DOMAIN-CONTAINING 2B-RELATED"/>
    <property type="match status" value="1"/>
</dbReference>
<evidence type="ECO:0000313" key="2">
    <source>
        <dbReference type="Proteomes" id="UP000828390"/>
    </source>
</evidence>